<sequence>MSSERQLASDLGGIKHDFAPTYDQAWPHDYLQAHLGLDYVIPQNAKPTFERLIAACMKAKRKDSLKIVDVGCSYGINAALLKCAMTLDELYAAASRSGTLRRRNIASHRSFFAERLRRHDLIIVGIDPAVRAAGYARETGLVDAVITADLEQCALNEREVDLLADVDLIISTGCVGYVTERSFDRLYGAVAQFRPWVACFVMHPFSYDNIGNTLSRYRLATREIKSWCQRQRRFSTLKEKRAILATMKSSGVDDRLERTTGYVYASFHLSMPEEMMPKELDVWGIQFA</sequence>
<accession>A0A1Q9AKJ9</accession>
<dbReference type="OrthoDB" id="7055571at2"/>
<dbReference type="RefSeq" id="WP_075634539.1">
    <property type="nucleotide sequence ID" value="NZ_MKIO01000026.1"/>
</dbReference>
<dbReference type="AlphaFoldDB" id="A0A1Q9AKJ9"/>
<dbReference type="InterPro" id="IPR029063">
    <property type="entry name" value="SAM-dependent_MTases_sf"/>
</dbReference>
<evidence type="ECO:0000313" key="2">
    <source>
        <dbReference type="Proteomes" id="UP000186143"/>
    </source>
</evidence>
<evidence type="ECO:0000313" key="1">
    <source>
        <dbReference type="EMBL" id="OLP55805.1"/>
    </source>
</evidence>
<gene>
    <name evidence="1" type="ORF">BJF92_09250</name>
</gene>
<dbReference type="STRING" id="1672749.BJF92_09250"/>
<proteinExistence type="predicted"/>
<evidence type="ECO:0008006" key="3">
    <source>
        <dbReference type="Google" id="ProtNLM"/>
    </source>
</evidence>
<organism evidence="1 2">
    <name type="scientific">Xaviernesmea rhizosphaerae</name>
    <dbReference type="NCBI Taxonomy" id="1672749"/>
    <lineage>
        <taxon>Bacteria</taxon>
        <taxon>Pseudomonadati</taxon>
        <taxon>Pseudomonadota</taxon>
        <taxon>Alphaproteobacteria</taxon>
        <taxon>Hyphomicrobiales</taxon>
        <taxon>Rhizobiaceae</taxon>
        <taxon>Rhizobium/Agrobacterium group</taxon>
        <taxon>Xaviernesmea</taxon>
    </lineage>
</organism>
<name>A0A1Q9AKJ9_9HYPH</name>
<dbReference type="Gene3D" id="3.40.50.150">
    <property type="entry name" value="Vaccinia Virus protein VP39"/>
    <property type="match status" value="1"/>
</dbReference>
<protein>
    <recommendedName>
        <fullName evidence="3">Methyltransferase type 12</fullName>
    </recommendedName>
</protein>
<comment type="caution">
    <text evidence="1">The sequence shown here is derived from an EMBL/GenBank/DDBJ whole genome shotgun (WGS) entry which is preliminary data.</text>
</comment>
<dbReference type="Proteomes" id="UP000186143">
    <property type="component" value="Unassembled WGS sequence"/>
</dbReference>
<reference evidence="1 2" key="1">
    <citation type="submission" date="2016-09" db="EMBL/GenBank/DDBJ databases">
        <title>Rhizobium sp. nov., a novel species isolated from the rice rhizosphere.</title>
        <authorList>
            <person name="Zhao J."/>
            <person name="Zhang X."/>
        </authorList>
    </citation>
    <scope>NUCLEOTIDE SEQUENCE [LARGE SCALE GENOMIC DNA]</scope>
    <source>
        <strain evidence="1 2">MH17</strain>
    </source>
</reference>
<dbReference type="SUPFAM" id="SSF53335">
    <property type="entry name" value="S-adenosyl-L-methionine-dependent methyltransferases"/>
    <property type="match status" value="1"/>
</dbReference>
<dbReference type="EMBL" id="MKIO01000026">
    <property type="protein sequence ID" value="OLP55805.1"/>
    <property type="molecule type" value="Genomic_DNA"/>
</dbReference>